<comment type="caution">
    <text evidence="1">The sequence shown here is derived from an EMBL/GenBank/DDBJ whole genome shotgun (WGS) entry which is preliminary data.</text>
</comment>
<dbReference type="AlphaFoldDB" id="A0ABD5V881"/>
<sequence length="135" mass="15638">MRRALSDLAIWEPAEDLAEMYLQFRALNERMRDILTEYTGEDIHLWDIEHVFYYWQHREEAEVEANPEPEPETVAVAEPAETLPSSYIPPIVSILSDLARRTDQMRALAERNGTSVESLFENRLAVSDEWEDAAS</sequence>
<gene>
    <name evidence="1" type="ORF">ACFQGH_18030</name>
</gene>
<keyword evidence="2" id="KW-1185">Reference proteome</keyword>
<evidence type="ECO:0000313" key="2">
    <source>
        <dbReference type="Proteomes" id="UP001596312"/>
    </source>
</evidence>
<dbReference type="Proteomes" id="UP001596312">
    <property type="component" value="Unassembled WGS sequence"/>
</dbReference>
<reference evidence="1 2" key="1">
    <citation type="journal article" date="2019" name="Int. J. Syst. Evol. Microbiol.">
        <title>The Global Catalogue of Microorganisms (GCM) 10K type strain sequencing project: providing services to taxonomists for standard genome sequencing and annotation.</title>
        <authorList>
            <consortium name="The Broad Institute Genomics Platform"/>
            <consortium name="The Broad Institute Genome Sequencing Center for Infectious Disease"/>
            <person name="Wu L."/>
            <person name="Ma J."/>
        </authorList>
    </citation>
    <scope>NUCLEOTIDE SEQUENCE [LARGE SCALE GENOMIC DNA]</scope>
    <source>
        <strain evidence="1 2">CGMCC 1.3240</strain>
    </source>
</reference>
<proteinExistence type="predicted"/>
<accession>A0ABD5V881</accession>
<dbReference type="EMBL" id="JBHSXQ010000007">
    <property type="protein sequence ID" value="MFC6907086.1"/>
    <property type="molecule type" value="Genomic_DNA"/>
</dbReference>
<evidence type="ECO:0000313" key="1">
    <source>
        <dbReference type="EMBL" id="MFC6907086.1"/>
    </source>
</evidence>
<dbReference type="RefSeq" id="WP_340605676.1">
    <property type="nucleotide sequence ID" value="NZ_JBBMXV010000007.1"/>
</dbReference>
<name>A0ABD5V881_9EURY</name>
<organism evidence="1 2">
    <name type="scientific">Halalkalicoccus tibetensis</name>
    <dbReference type="NCBI Taxonomy" id="175632"/>
    <lineage>
        <taxon>Archaea</taxon>
        <taxon>Methanobacteriati</taxon>
        <taxon>Methanobacteriota</taxon>
        <taxon>Stenosarchaea group</taxon>
        <taxon>Halobacteria</taxon>
        <taxon>Halobacteriales</taxon>
        <taxon>Halococcaceae</taxon>
        <taxon>Halalkalicoccus</taxon>
    </lineage>
</organism>
<protein>
    <submittedName>
        <fullName evidence="1">Uncharacterized protein</fullName>
    </submittedName>
</protein>